<keyword evidence="2" id="KW-1185">Reference proteome</keyword>
<feature type="non-terminal residue" evidence="1">
    <location>
        <position position="48"/>
    </location>
</feature>
<protein>
    <submittedName>
        <fullName evidence="1">Uncharacterized protein</fullName>
    </submittedName>
</protein>
<name>A0A368F0G4_ANCCA</name>
<evidence type="ECO:0000313" key="2">
    <source>
        <dbReference type="Proteomes" id="UP000252519"/>
    </source>
</evidence>
<dbReference type="Proteomes" id="UP000252519">
    <property type="component" value="Unassembled WGS sequence"/>
</dbReference>
<dbReference type="AlphaFoldDB" id="A0A368F0G4"/>
<dbReference type="EMBL" id="JOJR01013808">
    <property type="protein sequence ID" value="RCN25148.1"/>
    <property type="molecule type" value="Genomic_DNA"/>
</dbReference>
<organism evidence="1 2">
    <name type="scientific">Ancylostoma caninum</name>
    <name type="common">Dog hookworm</name>
    <dbReference type="NCBI Taxonomy" id="29170"/>
    <lineage>
        <taxon>Eukaryota</taxon>
        <taxon>Metazoa</taxon>
        <taxon>Ecdysozoa</taxon>
        <taxon>Nematoda</taxon>
        <taxon>Chromadorea</taxon>
        <taxon>Rhabditida</taxon>
        <taxon>Rhabditina</taxon>
        <taxon>Rhabditomorpha</taxon>
        <taxon>Strongyloidea</taxon>
        <taxon>Ancylostomatidae</taxon>
        <taxon>Ancylostomatinae</taxon>
        <taxon>Ancylostoma</taxon>
    </lineage>
</organism>
<proteinExistence type="predicted"/>
<reference evidence="1 2" key="1">
    <citation type="submission" date="2014-10" db="EMBL/GenBank/DDBJ databases">
        <title>Draft genome of the hookworm Ancylostoma caninum.</title>
        <authorList>
            <person name="Mitreva M."/>
        </authorList>
    </citation>
    <scope>NUCLEOTIDE SEQUENCE [LARGE SCALE GENOMIC DNA]</scope>
    <source>
        <strain evidence="1 2">Baltimore</strain>
    </source>
</reference>
<sequence length="48" mass="5696">MFIFYPLGVHYRHRTMTITQRRQSPIDIKSEVVCHDPEHCKVSIQSPI</sequence>
<gene>
    <name evidence="1" type="ORF">ANCCAN_29141</name>
</gene>
<comment type="caution">
    <text evidence="1">The sequence shown here is derived from an EMBL/GenBank/DDBJ whole genome shotgun (WGS) entry which is preliminary data.</text>
</comment>
<accession>A0A368F0G4</accession>
<evidence type="ECO:0000313" key="1">
    <source>
        <dbReference type="EMBL" id="RCN25148.1"/>
    </source>
</evidence>